<organism evidence="3 4">
    <name type="scientific">Dreissena polymorpha</name>
    <name type="common">Zebra mussel</name>
    <name type="synonym">Mytilus polymorpha</name>
    <dbReference type="NCBI Taxonomy" id="45954"/>
    <lineage>
        <taxon>Eukaryota</taxon>
        <taxon>Metazoa</taxon>
        <taxon>Spiralia</taxon>
        <taxon>Lophotrochozoa</taxon>
        <taxon>Mollusca</taxon>
        <taxon>Bivalvia</taxon>
        <taxon>Autobranchia</taxon>
        <taxon>Heteroconchia</taxon>
        <taxon>Euheterodonta</taxon>
        <taxon>Imparidentia</taxon>
        <taxon>Neoheterodontei</taxon>
        <taxon>Myida</taxon>
        <taxon>Dreissenoidea</taxon>
        <taxon>Dreissenidae</taxon>
        <taxon>Dreissena</taxon>
    </lineage>
</organism>
<reference evidence="3" key="2">
    <citation type="submission" date="2020-11" db="EMBL/GenBank/DDBJ databases">
        <authorList>
            <person name="McCartney M.A."/>
            <person name="Auch B."/>
            <person name="Kono T."/>
            <person name="Mallez S."/>
            <person name="Becker A."/>
            <person name="Gohl D.M."/>
            <person name="Silverstein K.A.T."/>
            <person name="Koren S."/>
            <person name="Bechman K.B."/>
            <person name="Herman A."/>
            <person name="Abrahante J.E."/>
            <person name="Garbe J."/>
        </authorList>
    </citation>
    <scope>NUCLEOTIDE SEQUENCE</scope>
    <source>
        <strain evidence="3">Duluth1</strain>
        <tissue evidence="3">Whole animal</tissue>
    </source>
</reference>
<evidence type="ECO:0000313" key="4">
    <source>
        <dbReference type="Proteomes" id="UP000828390"/>
    </source>
</evidence>
<dbReference type="Proteomes" id="UP000828390">
    <property type="component" value="Unassembled WGS sequence"/>
</dbReference>
<feature type="domain" description="HECT" evidence="2">
    <location>
        <begin position="4"/>
        <end position="62"/>
    </location>
</feature>
<dbReference type="EMBL" id="JAIWYP010000014">
    <property type="protein sequence ID" value="KAH3713555.1"/>
    <property type="molecule type" value="Genomic_DNA"/>
</dbReference>
<dbReference type="InterPro" id="IPR000569">
    <property type="entry name" value="HECT_dom"/>
</dbReference>
<dbReference type="Pfam" id="PF00632">
    <property type="entry name" value="HECT"/>
    <property type="match status" value="1"/>
</dbReference>
<dbReference type="Gene3D" id="3.30.2160.10">
    <property type="entry name" value="Hect, E3 ligase catalytic domain"/>
    <property type="match status" value="1"/>
</dbReference>
<name>A0A9D4BYV7_DREPO</name>
<proteinExistence type="predicted"/>
<gene>
    <name evidence="3" type="ORF">DPMN_073347</name>
</gene>
<keyword evidence="1" id="KW-0833">Ubl conjugation pathway</keyword>
<evidence type="ECO:0000259" key="2">
    <source>
        <dbReference type="Pfam" id="PF00632"/>
    </source>
</evidence>
<dbReference type="AlphaFoldDB" id="A0A9D4BYV7"/>
<protein>
    <recommendedName>
        <fullName evidence="2">HECT domain-containing protein</fullName>
    </recommendedName>
</protein>
<keyword evidence="4" id="KW-1185">Reference proteome</keyword>
<evidence type="ECO:0000313" key="3">
    <source>
        <dbReference type="EMBL" id="KAH3713555.1"/>
    </source>
</evidence>
<accession>A0A9D4BYV7</accession>
<comment type="caution">
    <text evidence="3">The sequence shown here is derived from an EMBL/GenBank/DDBJ whole genome shotgun (WGS) entry which is preliminary data.</text>
</comment>
<dbReference type="InterPro" id="IPR035983">
    <property type="entry name" value="Hect_E3_ubiquitin_ligase"/>
</dbReference>
<dbReference type="GO" id="GO:0004842">
    <property type="term" value="F:ubiquitin-protein transferase activity"/>
    <property type="evidence" value="ECO:0007669"/>
    <property type="project" value="InterPro"/>
</dbReference>
<evidence type="ECO:0000256" key="1">
    <source>
        <dbReference type="ARBA" id="ARBA00022786"/>
    </source>
</evidence>
<dbReference type="SUPFAM" id="SSF56204">
    <property type="entry name" value="Hect, E3 ligase catalytic domain"/>
    <property type="match status" value="1"/>
</dbReference>
<sequence length="106" mass="12045">MFKIPQTLAQSLHEMLDYGGEDFEDVFMQTFLISYKDVFGSTITHELRENGDSIPVTQENKRVSNNSIPVTQQNKTISNKSIPVTQPNKSIRKGNNALVSVWENWA</sequence>
<reference evidence="3" key="1">
    <citation type="journal article" date="2019" name="bioRxiv">
        <title>The Genome of the Zebra Mussel, Dreissena polymorpha: A Resource for Invasive Species Research.</title>
        <authorList>
            <person name="McCartney M.A."/>
            <person name="Auch B."/>
            <person name="Kono T."/>
            <person name="Mallez S."/>
            <person name="Zhang Y."/>
            <person name="Obille A."/>
            <person name="Becker A."/>
            <person name="Abrahante J.E."/>
            <person name="Garbe J."/>
            <person name="Badalamenti J.P."/>
            <person name="Herman A."/>
            <person name="Mangelson H."/>
            <person name="Liachko I."/>
            <person name="Sullivan S."/>
            <person name="Sone E.D."/>
            <person name="Koren S."/>
            <person name="Silverstein K.A.T."/>
            <person name="Beckman K.B."/>
            <person name="Gohl D.M."/>
        </authorList>
    </citation>
    <scope>NUCLEOTIDE SEQUENCE</scope>
    <source>
        <strain evidence="3">Duluth1</strain>
        <tissue evidence="3">Whole animal</tissue>
    </source>
</reference>